<keyword evidence="5" id="KW-1185">Reference proteome</keyword>
<dbReference type="eggNOG" id="COG5652">
    <property type="taxonomic scope" value="Bacteria"/>
</dbReference>
<reference evidence="4 5" key="1">
    <citation type="submission" date="2013-03" db="EMBL/GenBank/DDBJ databases">
        <title>Salinisphaera hydrothermalis C41B8 Genome Sequencing.</title>
        <authorList>
            <person name="Li C."/>
            <person name="Lai Q."/>
            <person name="Shao Z."/>
        </authorList>
    </citation>
    <scope>NUCLEOTIDE SEQUENCE [LARGE SCALE GENOMIC DNA]</scope>
    <source>
        <strain evidence="4 5">C41B8</strain>
    </source>
</reference>
<feature type="transmembrane region" description="Helical" evidence="2">
    <location>
        <begin position="291"/>
        <end position="310"/>
    </location>
</feature>
<evidence type="ECO:0000313" key="4">
    <source>
        <dbReference type="EMBL" id="KEZ78269.1"/>
    </source>
</evidence>
<evidence type="ECO:0000313" key="5">
    <source>
        <dbReference type="Proteomes" id="UP000028302"/>
    </source>
</evidence>
<dbReference type="AlphaFoldDB" id="A0A084INI5"/>
<feature type="transmembrane region" description="Helical" evidence="2">
    <location>
        <begin position="243"/>
        <end position="263"/>
    </location>
</feature>
<gene>
    <name evidence="4" type="ORF">C41B8_05188</name>
</gene>
<keyword evidence="2" id="KW-0812">Transmembrane</keyword>
<sequence length="411" mass="44100">MPASDPDISRPNASTAPYSELDSSRGRPGRPAMPPRYLWAALITAAVIVYGSLNPFDFYAGRGGNPVLFLLAHWRTPAQSPAGFVANIVLYLPLGLFIGLAGSDRHRASRVVLAAGLTSLALCVSVELVQFYDWGRQTTLTDVYLNVLGGALGGWIATRIPARLRQPVGDLRQPGVWALLAAFGVIELYPFVPTLNTGWYADALSSLWRHPHIDPLGLARETLRWLVAACLFGQLIGARRTRVLLPIIMLVVFCAQIVMLNIWLSITEWTGALIALALWLGLATQPRQRRAGVIAAALALVLLAEHLLPWHEQSGAPLGSVFGFADVDGLSPIATARHVIAHFYAAGALVWLTAIAGVGRWRAAVGTAMFFLGLALIQTRDAGHPPGLTDTLLAVLAGVLFIGAGDRDEPV</sequence>
<dbReference type="OrthoDB" id="283584at2"/>
<feature type="transmembrane region" description="Helical" evidence="2">
    <location>
        <begin position="222"/>
        <end position="238"/>
    </location>
</feature>
<evidence type="ECO:0000256" key="1">
    <source>
        <dbReference type="SAM" id="MobiDB-lite"/>
    </source>
</evidence>
<protein>
    <recommendedName>
        <fullName evidence="3">VanZ-like domain-containing protein</fullName>
    </recommendedName>
</protein>
<dbReference type="STRING" id="1304275.C41B8_05188"/>
<feature type="transmembrane region" description="Helical" evidence="2">
    <location>
        <begin position="80"/>
        <end position="99"/>
    </location>
</feature>
<dbReference type="Proteomes" id="UP000028302">
    <property type="component" value="Unassembled WGS sequence"/>
</dbReference>
<dbReference type="Pfam" id="PF04892">
    <property type="entry name" value="VanZ"/>
    <property type="match status" value="1"/>
</dbReference>
<comment type="caution">
    <text evidence="4">The sequence shown here is derived from an EMBL/GenBank/DDBJ whole genome shotgun (WGS) entry which is preliminary data.</text>
</comment>
<accession>A0A084INI5</accession>
<keyword evidence="2" id="KW-0472">Membrane</keyword>
<name>A0A084INI5_SALHC</name>
<feature type="transmembrane region" description="Helical" evidence="2">
    <location>
        <begin position="330"/>
        <end position="354"/>
    </location>
</feature>
<feature type="transmembrane region" description="Helical" evidence="2">
    <location>
        <begin position="37"/>
        <end position="60"/>
    </location>
</feature>
<dbReference type="EMBL" id="APNK01000005">
    <property type="protein sequence ID" value="KEZ78269.1"/>
    <property type="molecule type" value="Genomic_DNA"/>
</dbReference>
<dbReference type="InterPro" id="IPR006976">
    <property type="entry name" value="VanZ-like"/>
</dbReference>
<feature type="region of interest" description="Disordered" evidence="1">
    <location>
        <begin position="1"/>
        <end position="29"/>
    </location>
</feature>
<feature type="transmembrane region" description="Helical" evidence="2">
    <location>
        <begin position="269"/>
        <end position="284"/>
    </location>
</feature>
<feature type="transmembrane region" description="Helical" evidence="2">
    <location>
        <begin position="174"/>
        <end position="192"/>
    </location>
</feature>
<evidence type="ECO:0000256" key="2">
    <source>
        <dbReference type="SAM" id="Phobius"/>
    </source>
</evidence>
<keyword evidence="2" id="KW-1133">Transmembrane helix</keyword>
<feature type="transmembrane region" description="Helical" evidence="2">
    <location>
        <begin position="143"/>
        <end position="162"/>
    </location>
</feature>
<organism evidence="4 5">
    <name type="scientific">Salinisphaera hydrothermalis (strain C41B8)</name>
    <dbReference type="NCBI Taxonomy" id="1304275"/>
    <lineage>
        <taxon>Bacteria</taxon>
        <taxon>Pseudomonadati</taxon>
        <taxon>Pseudomonadota</taxon>
        <taxon>Gammaproteobacteria</taxon>
        <taxon>Salinisphaerales</taxon>
        <taxon>Salinisphaeraceae</taxon>
        <taxon>Salinisphaera</taxon>
    </lineage>
</organism>
<feature type="domain" description="VanZ-like" evidence="3">
    <location>
        <begin position="74"/>
        <end position="158"/>
    </location>
</feature>
<proteinExistence type="predicted"/>
<evidence type="ECO:0000259" key="3">
    <source>
        <dbReference type="Pfam" id="PF04892"/>
    </source>
</evidence>
<feature type="transmembrane region" description="Helical" evidence="2">
    <location>
        <begin position="111"/>
        <end position="131"/>
    </location>
</feature>